<dbReference type="PANTHER" id="PTHR21708">
    <property type="entry name" value="PROBABLE 2-DEHYDROPANTOATE 2-REDUCTASE"/>
    <property type="match status" value="1"/>
</dbReference>
<dbReference type="InterPro" id="IPR003710">
    <property type="entry name" value="ApbA"/>
</dbReference>
<comment type="similarity">
    <text evidence="1 4">Belongs to the ketopantoate reductase family.</text>
</comment>
<dbReference type="Gene3D" id="1.10.1040.10">
    <property type="entry name" value="N-(1-d-carboxylethyl)-l-norvaline Dehydrogenase, domain 2"/>
    <property type="match status" value="1"/>
</dbReference>
<dbReference type="EC" id="1.1.1.169" evidence="4"/>
<evidence type="ECO:0000256" key="1">
    <source>
        <dbReference type="ARBA" id="ARBA00007870"/>
    </source>
</evidence>
<keyword evidence="8" id="KW-1185">Reference proteome</keyword>
<dbReference type="InterPro" id="IPR013328">
    <property type="entry name" value="6PGD_dom2"/>
</dbReference>
<keyword evidence="2 4" id="KW-0521">NADP</keyword>
<evidence type="ECO:0000313" key="8">
    <source>
        <dbReference type="Proteomes" id="UP000316882"/>
    </source>
</evidence>
<evidence type="ECO:0000313" key="7">
    <source>
        <dbReference type="EMBL" id="GEB34319.1"/>
    </source>
</evidence>
<reference evidence="7 8" key="1">
    <citation type="submission" date="2019-06" db="EMBL/GenBank/DDBJ databases">
        <title>Whole genome shotgun sequence of Brevibacillus parabrevis NBRC 12334.</title>
        <authorList>
            <person name="Hosoyama A."/>
            <person name="Uohara A."/>
            <person name="Ohji S."/>
            <person name="Ichikawa N."/>
        </authorList>
    </citation>
    <scope>NUCLEOTIDE SEQUENCE [LARGE SCALE GENOMIC DNA]</scope>
    <source>
        <strain evidence="7 8">NBRC 12334</strain>
    </source>
</reference>
<dbReference type="Gene3D" id="3.40.50.720">
    <property type="entry name" value="NAD(P)-binding Rossmann-like Domain"/>
    <property type="match status" value="1"/>
</dbReference>
<dbReference type="GO" id="GO:0008677">
    <property type="term" value="F:2-dehydropantoate 2-reductase activity"/>
    <property type="evidence" value="ECO:0007669"/>
    <property type="project" value="UniProtKB-EC"/>
</dbReference>
<dbReference type="NCBIfam" id="TIGR00745">
    <property type="entry name" value="apbA_panE"/>
    <property type="match status" value="1"/>
</dbReference>
<evidence type="ECO:0000259" key="5">
    <source>
        <dbReference type="Pfam" id="PF02558"/>
    </source>
</evidence>
<protein>
    <recommendedName>
        <fullName evidence="4">2-dehydropantoate 2-reductase</fullName>
        <ecNumber evidence="4">1.1.1.169</ecNumber>
    </recommendedName>
    <alternativeName>
        <fullName evidence="4">Ketopantoate reductase</fullName>
    </alternativeName>
</protein>
<dbReference type="GO" id="GO:0015940">
    <property type="term" value="P:pantothenate biosynthetic process"/>
    <property type="evidence" value="ECO:0007669"/>
    <property type="project" value="UniProtKB-UniPathway"/>
</dbReference>
<gene>
    <name evidence="7" type="ORF">BPA01_38990</name>
</gene>
<comment type="caution">
    <text evidence="7">The sequence shown here is derived from an EMBL/GenBank/DDBJ whole genome shotgun (WGS) entry which is preliminary data.</text>
</comment>
<name>A0A4Y3PTD1_BREPA</name>
<dbReference type="InterPro" id="IPR013752">
    <property type="entry name" value="KPA_reductase"/>
</dbReference>
<dbReference type="Pfam" id="PF08546">
    <property type="entry name" value="ApbA_C"/>
    <property type="match status" value="1"/>
</dbReference>
<keyword evidence="3 4" id="KW-0560">Oxidoreductase</keyword>
<evidence type="ECO:0000256" key="3">
    <source>
        <dbReference type="ARBA" id="ARBA00023002"/>
    </source>
</evidence>
<comment type="pathway">
    <text evidence="4">Cofactor biosynthesis; (R)-pantothenate biosynthesis; (R)-pantoate from 3-methyl-2-oxobutanoate: step 2/2.</text>
</comment>
<evidence type="ECO:0000256" key="4">
    <source>
        <dbReference type="RuleBase" id="RU362068"/>
    </source>
</evidence>
<dbReference type="PANTHER" id="PTHR21708:SF26">
    <property type="entry name" value="2-DEHYDROPANTOATE 2-REDUCTASE"/>
    <property type="match status" value="1"/>
</dbReference>
<comment type="function">
    <text evidence="4">Catalyzes the NADPH-dependent reduction of ketopantoate into pantoic acid.</text>
</comment>
<dbReference type="RefSeq" id="WP_122962272.1">
    <property type="nucleotide sequence ID" value="NZ_BJMH01000021.1"/>
</dbReference>
<evidence type="ECO:0000259" key="6">
    <source>
        <dbReference type="Pfam" id="PF08546"/>
    </source>
</evidence>
<dbReference type="AlphaFoldDB" id="A0A4Y3PTD1"/>
<dbReference type="SUPFAM" id="SSF51735">
    <property type="entry name" value="NAD(P)-binding Rossmann-fold domains"/>
    <property type="match status" value="1"/>
</dbReference>
<organism evidence="7 8">
    <name type="scientific">Brevibacillus parabrevis</name>
    <dbReference type="NCBI Taxonomy" id="54914"/>
    <lineage>
        <taxon>Bacteria</taxon>
        <taxon>Bacillati</taxon>
        <taxon>Bacillota</taxon>
        <taxon>Bacilli</taxon>
        <taxon>Bacillales</taxon>
        <taxon>Paenibacillaceae</taxon>
        <taxon>Brevibacillus</taxon>
    </lineage>
</organism>
<comment type="catalytic activity">
    <reaction evidence="4">
        <text>(R)-pantoate + NADP(+) = 2-dehydropantoate + NADPH + H(+)</text>
        <dbReference type="Rhea" id="RHEA:16233"/>
        <dbReference type="ChEBI" id="CHEBI:11561"/>
        <dbReference type="ChEBI" id="CHEBI:15378"/>
        <dbReference type="ChEBI" id="CHEBI:15980"/>
        <dbReference type="ChEBI" id="CHEBI:57783"/>
        <dbReference type="ChEBI" id="CHEBI:58349"/>
        <dbReference type="EC" id="1.1.1.169"/>
    </reaction>
</comment>
<feature type="domain" description="Ketopantoate reductase N-terminal" evidence="5">
    <location>
        <begin position="3"/>
        <end position="140"/>
    </location>
</feature>
<dbReference type="GO" id="GO:0005737">
    <property type="term" value="C:cytoplasm"/>
    <property type="evidence" value="ECO:0007669"/>
    <property type="project" value="TreeGrafter"/>
</dbReference>
<evidence type="ECO:0000256" key="2">
    <source>
        <dbReference type="ARBA" id="ARBA00022857"/>
    </source>
</evidence>
<dbReference type="Proteomes" id="UP000316882">
    <property type="component" value="Unassembled WGS sequence"/>
</dbReference>
<sequence length="343" mass="37233">MRIAILGAGSLGTVAGAYIAAGGQEVELIDVYQAHVDALNQSGAKIVGTTDFQAKVKAVTPDNMSDVYDLVLLLTKQLHNDSVLRDLLPFLHDQSVVLSLQNGIPEEKVASIVGRERVIAGSVEFGATFMEPGVSKLTTEYRHFKKYAFQIGELDGSTTQRLQQIQAILNLVGGTHISDNLVGTKWSKLLINNAFSGLSAALNTTFGGVLDHEISLISAAHIADETIKVGHANGVQFAAMNGFDPASLELNREEDISPSTQKLLQLMKASRLLKASMLQDLEKKRKTEIDCINGVIPRLAAGKDILTPYNDLVVQLVKQAEETQSVPEFEVNIQRFAELNRRG</sequence>
<feature type="domain" description="Ketopantoate reductase C-terminal" evidence="6">
    <location>
        <begin position="181"/>
        <end position="320"/>
    </location>
</feature>
<dbReference type="InterPro" id="IPR051402">
    <property type="entry name" value="KPR-Related"/>
</dbReference>
<accession>A0A4Y3PTD1</accession>
<dbReference type="Pfam" id="PF02558">
    <property type="entry name" value="ApbA"/>
    <property type="match status" value="1"/>
</dbReference>
<dbReference type="SUPFAM" id="SSF48179">
    <property type="entry name" value="6-phosphogluconate dehydrogenase C-terminal domain-like"/>
    <property type="match status" value="1"/>
</dbReference>
<dbReference type="InterPro" id="IPR036291">
    <property type="entry name" value="NAD(P)-bd_dom_sf"/>
</dbReference>
<dbReference type="UniPathway" id="UPA00028">
    <property type="reaction ID" value="UER00004"/>
</dbReference>
<dbReference type="EMBL" id="BJMH01000021">
    <property type="protein sequence ID" value="GEB34319.1"/>
    <property type="molecule type" value="Genomic_DNA"/>
</dbReference>
<proteinExistence type="inferred from homology"/>
<keyword evidence="4" id="KW-0566">Pantothenate biosynthesis</keyword>
<dbReference type="InterPro" id="IPR008927">
    <property type="entry name" value="6-PGluconate_DH-like_C_sf"/>
</dbReference>
<dbReference type="InterPro" id="IPR013332">
    <property type="entry name" value="KPR_N"/>
</dbReference>